<feature type="binding site" evidence="12">
    <location>
        <begin position="83"/>
        <end position="85"/>
    </location>
    <ligand>
        <name>L-histidine</name>
        <dbReference type="ChEBI" id="CHEBI:57595"/>
    </ligand>
</feature>
<dbReference type="InterPro" id="IPR004516">
    <property type="entry name" value="HisRS/HisZ"/>
</dbReference>
<evidence type="ECO:0000256" key="10">
    <source>
        <dbReference type="ARBA" id="ARBA00047639"/>
    </source>
</evidence>
<dbReference type="PANTHER" id="PTHR43707:SF1">
    <property type="entry name" value="HISTIDINE--TRNA LIGASE, MITOCHONDRIAL-RELATED"/>
    <property type="match status" value="1"/>
</dbReference>
<dbReference type="PATRIC" id="fig|1199245.3.peg.972"/>
<comment type="subcellular location">
    <subcellularLocation>
        <location evidence="1 11">Cytoplasm</location>
    </subcellularLocation>
</comment>
<keyword evidence="5 11" id="KW-0436">Ligase</keyword>
<keyword evidence="6 11" id="KW-0547">Nucleotide-binding</keyword>
<dbReference type="Pfam" id="PF03129">
    <property type="entry name" value="HGTP_anticodon"/>
    <property type="match status" value="1"/>
</dbReference>
<dbReference type="RefSeq" id="WP_014888511.1">
    <property type="nucleotide sequence ID" value="NC_018419.1"/>
</dbReference>
<evidence type="ECO:0000256" key="12">
    <source>
        <dbReference type="PIRSR" id="PIRSR001549-1"/>
    </source>
</evidence>
<evidence type="ECO:0000259" key="13">
    <source>
        <dbReference type="PROSITE" id="PS50862"/>
    </source>
</evidence>
<dbReference type="SUPFAM" id="SSF55681">
    <property type="entry name" value="Class II aaRS and biotin synthetases"/>
    <property type="match status" value="1"/>
</dbReference>
<organism evidence="14 15">
    <name type="scientific">secondary endosymbiont of Ctenarytaina eucalypti</name>
    <dbReference type="NCBI Taxonomy" id="1199245"/>
    <lineage>
        <taxon>Bacteria</taxon>
        <taxon>Pseudomonadati</taxon>
        <taxon>Pseudomonadota</taxon>
        <taxon>Gammaproteobacteria</taxon>
        <taxon>Enterobacterales</taxon>
        <taxon>Enterobacteriaceae</taxon>
        <taxon>aphid secondary symbionts</taxon>
    </lineage>
</organism>
<dbReference type="OrthoDB" id="9800814at2"/>
<dbReference type="GO" id="GO:0006427">
    <property type="term" value="P:histidyl-tRNA aminoacylation"/>
    <property type="evidence" value="ECO:0007669"/>
    <property type="project" value="UniProtKB-UniRule"/>
</dbReference>
<evidence type="ECO:0000256" key="5">
    <source>
        <dbReference type="ARBA" id="ARBA00022598"/>
    </source>
</evidence>
<dbReference type="AlphaFoldDB" id="J3Z4J0"/>
<feature type="domain" description="Aminoacyl-transfer RNA synthetases class-II family profile" evidence="13">
    <location>
        <begin position="1"/>
        <end position="327"/>
    </location>
</feature>
<evidence type="ECO:0000256" key="6">
    <source>
        <dbReference type="ARBA" id="ARBA00022741"/>
    </source>
</evidence>
<dbReference type="InterPro" id="IPR036621">
    <property type="entry name" value="Anticodon-bd_dom_sf"/>
</dbReference>
<evidence type="ECO:0000256" key="2">
    <source>
        <dbReference type="ARBA" id="ARBA00008226"/>
    </source>
</evidence>
<accession>J3Z4J0</accession>
<dbReference type="EC" id="6.1.1.21" evidence="11"/>
<dbReference type="SUPFAM" id="SSF52954">
    <property type="entry name" value="Class II aaRS ABD-related"/>
    <property type="match status" value="1"/>
</dbReference>
<dbReference type="GO" id="GO:0005524">
    <property type="term" value="F:ATP binding"/>
    <property type="evidence" value="ECO:0007669"/>
    <property type="project" value="UniProtKB-UniRule"/>
</dbReference>
<dbReference type="Pfam" id="PF13393">
    <property type="entry name" value="tRNA-synt_His"/>
    <property type="match status" value="1"/>
</dbReference>
<dbReference type="GO" id="GO:0004821">
    <property type="term" value="F:histidine-tRNA ligase activity"/>
    <property type="evidence" value="ECO:0007669"/>
    <property type="project" value="UniProtKB-UniRule"/>
</dbReference>
<keyword evidence="8 11" id="KW-0648">Protein biosynthesis</keyword>
<dbReference type="InterPro" id="IPR041715">
    <property type="entry name" value="HisRS-like_core"/>
</dbReference>
<dbReference type="HOGENOM" id="CLU_025113_1_1_6"/>
<dbReference type="NCBIfam" id="TIGR00442">
    <property type="entry name" value="hisS"/>
    <property type="match status" value="1"/>
</dbReference>
<dbReference type="PANTHER" id="PTHR43707">
    <property type="entry name" value="HISTIDYL-TRNA SYNTHETASE"/>
    <property type="match status" value="1"/>
</dbReference>
<keyword evidence="9 11" id="KW-0030">Aminoacyl-tRNA synthetase</keyword>
<feature type="binding site" evidence="12">
    <location>
        <begin position="263"/>
        <end position="264"/>
    </location>
    <ligand>
        <name>L-histidine</name>
        <dbReference type="ChEBI" id="CHEBI:57595"/>
    </ligand>
</feature>
<dbReference type="HAMAP" id="MF_00127">
    <property type="entry name" value="His_tRNA_synth"/>
    <property type="match status" value="1"/>
</dbReference>
<name>J3Z4J0_9ENTR</name>
<comment type="similarity">
    <text evidence="2 11">Belongs to the class-II aminoacyl-tRNA synthetase family.</text>
</comment>
<dbReference type="InterPro" id="IPR033656">
    <property type="entry name" value="HisRS_anticodon"/>
</dbReference>
<dbReference type="STRING" id="1199245.A359_08480"/>
<dbReference type="InterPro" id="IPR045864">
    <property type="entry name" value="aa-tRNA-synth_II/BPL/LPL"/>
</dbReference>
<evidence type="ECO:0000256" key="4">
    <source>
        <dbReference type="ARBA" id="ARBA00022490"/>
    </source>
</evidence>
<protein>
    <recommendedName>
        <fullName evidence="11">Histidine--tRNA ligase</fullName>
        <ecNumber evidence="11">6.1.1.21</ecNumber>
    </recommendedName>
    <alternativeName>
        <fullName evidence="11">Histidyl-tRNA synthetase</fullName>
        <shortName evidence="11">HisRS</shortName>
    </alternativeName>
</protein>
<dbReference type="CDD" id="cd00773">
    <property type="entry name" value="HisRS-like_core"/>
    <property type="match status" value="1"/>
</dbReference>
<dbReference type="InterPro" id="IPR015807">
    <property type="entry name" value="His-tRNA-ligase"/>
</dbReference>
<keyword evidence="7 11" id="KW-0067">ATP-binding</keyword>
<dbReference type="KEGG" id="sect:A359_08480"/>
<dbReference type="FunFam" id="3.30.930.10:FF:000005">
    <property type="entry name" value="Histidine--tRNA ligase"/>
    <property type="match status" value="1"/>
</dbReference>
<evidence type="ECO:0000313" key="15">
    <source>
        <dbReference type="Proteomes" id="UP000003936"/>
    </source>
</evidence>
<comment type="subunit">
    <text evidence="3 11">Homodimer.</text>
</comment>
<proteinExistence type="inferred from homology"/>
<feature type="binding site" evidence="12">
    <location>
        <position position="113"/>
    </location>
    <ligand>
        <name>L-histidine</name>
        <dbReference type="ChEBI" id="CHEBI:57595"/>
    </ligand>
</feature>
<evidence type="ECO:0000256" key="3">
    <source>
        <dbReference type="ARBA" id="ARBA00011738"/>
    </source>
</evidence>
<evidence type="ECO:0000256" key="7">
    <source>
        <dbReference type="ARBA" id="ARBA00022840"/>
    </source>
</evidence>
<dbReference type="PROSITE" id="PS50862">
    <property type="entry name" value="AA_TRNA_LIGASE_II"/>
    <property type="match status" value="1"/>
</dbReference>
<evidence type="ECO:0000256" key="9">
    <source>
        <dbReference type="ARBA" id="ARBA00023146"/>
    </source>
</evidence>
<dbReference type="Gene3D" id="3.40.50.800">
    <property type="entry name" value="Anticodon-binding domain"/>
    <property type="match status" value="1"/>
</dbReference>
<dbReference type="PIRSF" id="PIRSF001549">
    <property type="entry name" value="His-tRNA_synth"/>
    <property type="match status" value="1"/>
</dbReference>
<dbReference type="Gene3D" id="3.30.930.10">
    <property type="entry name" value="Bira Bifunctional Protein, Domain 2"/>
    <property type="match status" value="1"/>
</dbReference>
<dbReference type="CDD" id="cd00859">
    <property type="entry name" value="HisRS_anticodon"/>
    <property type="match status" value="1"/>
</dbReference>
<evidence type="ECO:0000256" key="8">
    <source>
        <dbReference type="ARBA" id="ARBA00022917"/>
    </source>
</evidence>
<feature type="binding site" evidence="12">
    <location>
        <position position="259"/>
    </location>
    <ligand>
        <name>L-histidine</name>
        <dbReference type="ChEBI" id="CHEBI:57595"/>
    </ligand>
</feature>
<keyword evidence="4 11" id="KW-0963">Cytoplasm</keyword>
<keyword evidence="15" id="KW-1185">Reference proteome</keyword>
<dbReference type="InterPro" id="IPR006195">
    <property type="entry name" value="aa-tRNA-synth_II"/>
</dbReference>
<evidence type="ECO:0000256" key="11">
    <source>
        <dbReference type="HAMAP-Rule" id="MF_00127"/>
    </source>
</evidence>
<evidence type="ECO:0000313" key="14">
    <source>
        <dbReference type="EMBL" id="AFP85214.1"/>
    </source>
</evidence>
<feature type="binding site" evidence="12">
    <location>
        <position position="127"/>
    </location>
    <ligand>
        <name>L-histidine</name>
        <dbReference type="ChEBI" id="CHEBI:57595"/>
    </ligand>
</feature>
<feature type="binding site" evidence="12">
    <location>
        <position position="131"/>
    </location>
    <ligand>
        <name>L-histidine</name>
        <dbReference type="ChEBI" id="CHEBI:57595"/>
    </ligand>
</feature>
<gene>
    <name evidence="11" type="primary">hisS</name>
    <name evidence="14" type="ORF">A359_08480</name>
</gene>
<sequence>MERKIQSIRGMKDYLPAETAFWQPLEGTLTGILSNYGYREIRLPIVEQTQLFERAIGDVTDVVEKEMYSFSNRSGERLTLRPEGTAGCVRASIQHGLLYKQEQRLWYLGPMFRYERPQKGRYRQFYQMGVEVFGHQGPDVDAELILLTARCWRALGVSKHLSLELNSIGSLEAKARYGEALVAFLSQHADRLDEDCRNRMHTNPMRALDTKNPEMQDLMRTAPIMIDYLDDDARVHFSSLCKLLDLAGILYTINPRLVRGLDYYNQTVFEWVTTRLGSQGTICGGGRYDGLVEQLGGRPTPAVGCAMGLERLALLLQEVNPGFASTPHIDAYLVVGGGAGVQSEALRLAEQLRDALPSLGLMINYGGGGFKKQLRRADKHGALIALLLGDGEAAEAKVVVKNLATGSQETLPQSDVAARLTAILR</sequence>
<evidence type="ECO:0000256" key="1">
    <source>
        <dbReference type="ARBA" id="ARBA00004496"/>
    </source>
</evidence>
<dbReference type="Proteomes" id="UP000003936">
    <property type="component" value="Chromosome"/>
</dbReference>
<dbReference type="InterPro" id="IPR004154">
    <property type="entry name" value="Anticodon-bd"/>
</dbReference>
<dbReference type="EMBL" id="CP003546">
    <property type="protein sequence ID" value="AFP85214.1"/>
    <property type="molecule type" value="Genomic_DNA"/>
</dbReference>
<comment type="catalytic activity">
    <reaction evidence="10 11">
        <text>tRNA(His) + L-histidine + ATP = L-histidyl-tRNA(His) + AMP + diphosphate + H(+)</text>
        <dbReference type="Rhea" id="RHEA:17313"/>
        <dbReference type="Rhea" id="RHEA-COMP:9665"/>
        <dbReference type="Rhea" id="RHEA-COMP:9689"/>
        <dbReference type="ChEBI" id="CHEBI:15378"/>
        <dbReference type="ChEBI" id="CHEBI:30616"/>
        <dbReference type="ChEBI" id="CHEBI:33019"/>
        <dbReference type="ChEBI" id="CHEBI:57595"/>
        <dbReference type="ChEBI" id="CHEBI:78442"/>
        <dbReference type="ChEBI" id="CHEBI:78527"/>
        <dbReference type="ChEBI" id="CHEBI:456215"/>
        <dbReference type="EC" id="6.1.1.21"/>
    </reaction>
</comment>
<reference evidence="14 15" key="1">
    <citation type="journal article" date="2012" name="Mol. Biol. Evol.">
        <title>Genome reduction and co-evolution between the primary and secondary bacterial symbionts of psyllids.</title>
        <authorList>
            <person name="Sloan D.B."/>
            <person name="Moran N.A."/>
        </authorList>
    </citation>
    <scope>NUCLEOTIDE SEQUENCE [LARGE SCALE GENOMIC DNA]</scope>
    <source>
        <strain evidence="14">Ceuc_S</strain>
    </source>
</reference>
<dbReference type="GO" id="GO:0005737">
    <property type="term" value="C:cytoplasm"/>
    <property type="evidence" value="ECO:0007669"/>
    <property type="project" value="UniProtKB-SubCell"/>
</dbReference>